<reference evidence="1 2" key="1">
    <citation type="submission" date="2015-01" db="EMBL/GenBank/DDBJ databases">
        <title>Draft Genome Sequences of Four Bacillus thermoamylovorans Strains, Isolated From Food Products.</title>
        <authorList>
            <person name="Krawcyk A.O."/>
            <person name="Berendsen E.M."/>
            <person name="Eijlander R.T."/>
            <person name="de Jong A."/>
            <person name="Wells-Bennik M."/>
            <person name="Kuipers O.P."/>
        </authorList>
    </citation>
    <scope>NUCLEOTIDE SEQUENCE [LARGE SCALE GENOMIC DNA]</scope>
    <source>
        <strain evidence="1 2">B4167</strain>
    </source>
</reference>
<name>A0ABD4A6L5_9BACI</name>
<proteinExistence type="predicted"/>
<accession>A0ABD4A6L5</accession>
<gene>
    <name evidence="1" type="ORF">B4167_2591</name>
</gene>
<dbReference type="Proteomes" id="UP000032076">
    <property type="component" value="Unassembled WGS sequence"/>
</dbReference>
<protein>
    <submittedName>
        <fullName evidence="1">Uncharacterized protein</fullName>
    </submittedName>
</protein>
<sequence>MAIAFYPSLKKAHTNKVCANMAIALSILEKSTIPLTYVEFRII</sequence>
<evidence type="ECO:0000313" key="1">
    <source>
        <dbReference type="EMBL" id="KIO72815.1"/>
    </source>
</evidence>
<organism evidence="1 2">
    <name type="scientific">Caldibacillus thermoamylovorans</name>
    <dbReference type="NCBI Taxonomy" id="35841"/>
    <lineage>
        <taxon>Bacteria</taxon>
        <taxon>Bacillati</taxon>
        <taxon>Bacillota</taxon>
        <taxon>Bacilli</taxon>
        <taxon>Bacillales</taxon>
        <taxon>Bacillaceae</taxon>
        <taxon>Caldibacillus</taxon>
    </lineage>
</organism>
<comment type="caution">
    <text evidence="1">The sequence shown here is derived from an EMBL/GenBank/DDBJ whole genome shotgun (WGS) entry which is preliminary data.</text>
</comment>
<dbReference type="AlphaFoldDB" id="A0ABD4A6L5"/>
<dbReference type="EMBL" id="JXLU01000080">
    <property type="protein sequence ID" value="KIO72815.1"/>
    <property type="molecule type" value="Genomic_DNA"/>
</dbReference>
<evidence type="ECO:0000313" key="2">
    <source>
        <dbReference type="Proteomes" id="UP000032076"/>
    </source>
</evidence>